<evidence type="ECO:0000256" key="7">
    <source>
        <dbReference type="RuleBase" id="RU004016"/>
    </source>
</evidence>
<evidence type="ECO:0000256" key="1">
    <source>
        <dbReference type="ARBA" id="ARBA00007164"/>
    </source>
</evidence>
<evidence type="ECO:0000256" key="4">
    <source>
        <dbReference type="ARBA" id="ARBA00022960"/>
    </source>
</evidence>
<dbReference type="InterPro" id="IPR001967">
    <property type="entry name" value="Peptidase_S11_N"/>
</dbReference>
<reference evidence="9 10" key="1">
    <citation type="journal article" date="2019" name="Int. J. Syst. Evol. Microbiol.">
        <title>The Global Catalogue of Microorganisms (GCM) 10K type strain sequencing project: providing services to taxonomists for standard genome sequencing and annotation.</title>
        <authorList>
            <consortium name="The Broad Institute Genomics Platform"/>
            <consortium name="The Broad Institute Genome Sequencing Center for Infectious Disease"/>
            <person name="Wu L."/>
            <person name="Ma J."/>
        </authorList>
    </citation>
    <scope>NUCLEOTIDE SEQUENCE [LARGE SCALE GENOMIC DNA]</scope>
    <source>
        <strain evidence="9 10">JCM 1417</strain>
    </source>
</reference>
<keyword evidence="2" id="KW-0732">Signal</keyword>
<dbReference type="Pfam" id="PF00768">
    <property type="entry name" value="Peptidase_S11"/>
    <property type="match status" value="1"/>
</dbReference>
<dbReference type="Proteomes" id="UP001501047">
    <property type="component" value="Unassembled WGS sequence"/>
</dbReference>
<proteinExistence type="inferred from homology"/>
<evidence type="ECO:0000256" key="3">
    <source>
        <dbReference type="ARBA" id="ARBA00022801"/>
    </source>
</evidence>
<keyword evidence="6" id="KW-0961">Cell wall biogenesis/degradation</keyword>
<dbReference type="SUPFAM" id="SSF56601">
    <property type="entry name" value="beta-lactamase/transpeptidase-like"/>
    <property type="match status" value="1"/>
</dbReference>
<comment type="caution">
    <text evidence="9">The sequence shown here is derived from an EMBL/GenBank/DDBJ whole genome shotgun (WGS) entry which is preliminary data.</text>
</comment>
<evidence type="ECO:0000313" key="10">
    <source>
        <dbReference type="Proteomes" id="UP001501047"/>
    </source>
</evidence>
<protein>
    <submittedName>
        <fullName evidence="9">D-alanyl-D-alanine carboxypeptidase</fullName>
    </submittedName>
</protein>
<keyword evidence="9" id="KW-0645">Protease</keyword>
<evidence type="ECO:0000259" key="8">
    <source>
        <dbReference type="Pfam" id="PF00768"/>
    </source>
</evidence>
<dbReference type="GO" id="GO:0004180">
    <property type="term" value="F:carboxypeptidase activity"/>
    <property type="evidence" value="ECO:0007669"/>
    <property type="project" value="UniProtKB-KW"/>
</dbReference>
<keyword evidence="9" id="KW-0121">Carboxypeptidase</keyword>
<sequence>MRRTKNGFIRIALILILLMALLKCRPFLSTTFSNLGKIESNTDYTVSNHTLDDNYNSYEDIKSRNATVIDKDTNTVIMGKNPQDRIHPASMTKVMTAIIGLENVKNLNRRVEITGDIINYCNTNGLSVSGFEEGDKPKVIDLIYGILLESGGESSIALAREVSYSEESFTELMNKKAMEIGMVNTHFSNSTGITDSENYSTTQDIALLFDYALKNNKFKKIITTKEYSAYGLNGIFTKHIVYNRLLQMRNDLNLNKDYIQGGKTGYTEEAGLCLVSFGTVNGREYIVVTAGADGDSTTPQYNLLDSFKLYEELKDY</sequence>
<evidence type="ECO:0000256" key="2">
    <source>
        <dbReference type="ARBA" id="ARBA00022729"/>
    </source>
</evidence>
<comment type="similarity">
    <text evidence="1 7">Belongs to the peptidase S11 family.</text>
</comment>
<dbReference type="Gene3D" id="3.40.710.10">
    <property type="entry name" value="DD-peptidase/beta-lactamase superfamily"/>
    <property type="match status" value="1"/>
</dbReference>
<gene>
    <name evidence="9" type="ORF">GCM10008908_03660</name>
</gene>
<evidence type="ECO:0000256" key="5">
    <source>
        <dbReference type="ARBA" id="ARBA00022984"/>
    </source>
</evidence>
<evidence type="ECO:0000313" key="9">
    <source>
        <dbReference type="EMBL" id="GAA0766220.1"/>
    </source>
</evidence>
<keyword evidence="4" id="KW-0133">Cell shape</keyword>
<keyword evidence="3" id="KW-0378">Hydrolase</keyword>
<feature type="domain" description="Peptidase S11 D-alanyl-D-alanine carboxypeptidase A N-terminal" evidence="8">
    <location>
        <begin position="57"/>
        <end position="293"/>
    </location>
</feature>
<dbReference type="EMBL" id="BAAACI010000001">
    <property type="protein sequence ID" value="GAA0766220.1"/>
    <property type="molecule type" value="Genomic_DNA"/>
</dbReference>
<dbReference type="InterPro" id="IPR018044">
    <property type="entry name" value="Peptidase_S11"/>
</dbReference>
<keyword evidence="5" id="KW-0573">Peptidoglycan synthesis</keyword>
<keyword evidence="10" id="KW-1185">Reference proteome</keyword>
<dbReference type="RefSeq" id="WP_343823086.1">
    <property type="nucleotide sequence ID" value="NZ_BAAACI010000001.1"/>
</dbReference>
<dbReference type="PANTHER" id="PTHR21581">
    <property type="entry name" value="D-ALANYL-D-ALANINE CARBOXYPEPTIDASE"/>
    <property type="match status" value="1"/>
</dbReference>
<organism evidence="9 10">
    <name type="scientific">Clostridium subterminale</name>
    <dbReference type="NCBI Taxonomy" id="1550"/>
    <lineage>
        <taxon>Bacteria</taxon>
        <taxon>Bacillati</taxon>
        <taxon>Bacillota</taxon>
        <taxon>Clostridia</taxon>
        <taxon>Eubacteriales</taxon>
        <taxon>Clostridiaceae</taxon>
        <taxon>Clostridium</taxon>
    </lineage>
</organism>
<dbReference type="PANTHER" id="PTHR21581:SF6">
    <property type="entry name" value="TRAFFICKING PROTEIN PARTICLE COMPLEX SUBUNIT 12"/>
    <property type="match status" value="1"/>
</dbReference>
<evidence type="ECO:0000256" key="6">
    <source>
        <dbReference type="ARBA" id="ARBA00023316"/>
    </source>
</evidence>
<name>A0ABN1KGJ8_CLOSU</name>
<dbReference type="InterPro" id="IPR012338">
    <property type="entry name" value="Beta-lactam/transpept-like"/>
</dbReference>
<accession>A0ABN1KGJ8</accession>
<dbReference type="PRINTS" id="PR00725">
    <property type="entry name" value="DADACBPTASE1"/>
</dbReference>